<accession>A0A804QW51</accession>
<dbReference type="EnsemblPlants" id="Zm00001eb362680_T001">
    <property type="protein sequence ID" value="Zm00001eb362680_P001"/>
    <property type="gene ID" value="Zm00001eb362680"/>
</dbReference>
<reference evidence="2" key="3">
    <citation type="submission" date="2021-05" db="UniProtKB">
        <authorList>
            <consortium name="EnsemblPlants"/>
        </authorList>
    </citation>
    <scope>IDENTIFICATION</scope>
    <source>
        <strain evidence="2">cv. B73</strain>
    </source>
</reference>
<sequence length="507" mass="56898">MPAVTLPLPVRNSIDSRRACVHLSPPAGRPSQSLLPAPLPHRVRVHPRQGLPEPSEVQGHVLAAEVDARHQVPSPLVPLRRFRVGQHHVARRVPARQRALAGAHLVLLVRQPHPGGGFPEVFARDRGHPQRRDLGERGAPRPQEQELGQVRAVHPHERVAGTQRRVPRRERQPVGRLQDVHVEPHGRGQPRHRRLVLDHPRPLARHDPQPRPPSPPLLGVPQVLLLCWSCRLPWWLLVRVGEHLVEVDDGLVVPEPSGVHDEDAVVAGPHDGAREAVRPRAVEEVHHGVVGEAGDDLAEHAGPPGVVRDHPQHDAAAEVLHRQPRRQEPVVERVEQVAGVAPRGHDEQRRVVPYVAPVLLLLPLPIWPPRRRHTEPHLGDLVHDEALPLPRVRPHPLLFVLFRRRAVLRLLVRREQQERQRRGVRAHVAGHEAHVRVHAGAVAADGVVAHGRARGPHLVVKVKGHRIASGDALRHRRGRRRRRRRREEPDVDAVPVRAEHEDARCVE</sequence>
<name>A0A804QW51_MAIZE</name>
<feature type="compositionally biased region" description="Basic residues" evidence="1">
    <location>
        <begin position="474"/>
        <end position="485"/>
    </location>
</feature>
<dbReference type="Proteomes" id="UP000007305">
    <property type="component" value="Chromosome 8"/>
</dbReference>
<organism evidence="2 3">
    <name type="scientific">Zea mays</name>
    <name type="common">Maize</name>
    <dbReference type="NCBI Taxonomy" id="4577"/>
    <lineage>
        <taxon>Eukaryota</taxon>
        <taxon>Viridiplantae</taxon>
        <taxon>Streptophyta</taxon>
        <taxon>Embryophyta</taxon>
        <taxon>Tracheophyta</taxon>
        <taxon>Spermatophyta</taxon>
        <taxon>Magnoliopsida</taxon>
        <taxon>Liliopsida</taxon>
        <taxon>Poales</taxon>
        <taxon>Poaceae</taxon>
        <taxon>PACMAD clade</taxon>
        <taxon>Panicoideae</taxon>
        <taxon>Andropogonodae</taxon>
        <taxon>Andropogoneae</taxon>
        <taxon>Tripsacinae</taxon>
        <taxon>Zea</taxon>
    </lineage>
</organism>
<reference evidence="3" key="1">
    <citation type="journal article" date="2009" name="Science">
        <title>The B73 maize genome: complexity, diversity, and dynamics.</title>
        <authorList>
            <person name="Schnable P.S."/>
            <person name="Ware D."/>
            <person name="Fulton R.S."/>
            <person name="Stein J.C."/>
            <person name="Wei F."/>
            <person name="Pasternak S."/>
            <person name="Liang C."/>
            <person name="Zhang J."/>
            <person name="Fulton L."/>
            <person name="Graves T.A."/>
            <person name="Minx P."/>
            <person name="Reily A.D."/>
            <person name="Courtney L."/>
            <person name="Kruchowski S.S."/>
            <person name="Tomlinson C."/>
            <person name="Strong C."/>
            <person name="Delehaunty K."/>
            <person name="Fronick C."/>
            <person name="Courtney B."/>
            <person name="Rock S.M."/>
            <person name="Belter E."/>
            <person name="Du F."/>
            <person name="Kim K."/>
            <person name="Abbott R.M."/>
            <person name="Cotton M."/>
            <person name="Levy A."/>
            <person name="Marchetto P."/>
            <person name="Ochoa K."/>
            <person name="Jackson S.M."/>
            <person name="Gillam B."/>
            <person name="Chen W."/>
            <person name="Yan L."/>
            <person name="Higginbotham J."/>
            <person name="Cardenas M."/>
            <person name="Waligorski J."/>
            <person name="Applebaum E."/>
            <person name="Phelps L."/>
            <person name="Falcone J."/>
            <person name="Kanchi K."/>
            <person name="Thane T."/>
            <person name="Scimone A."/>
            <person name="Thane N."/>
            <person name="Henke J."/>
            <person name="Wang T."/>
            <person name="Ruppert J."/>
            <person name="Shah N."/>
            <person name="Rotter K."/>
            <person name="Hodges J."/>
            <person name="Ingenthron E."/>
            <person name="Cordes M."/>
            <person name="Kohlberg S."/>
            <person name="Sgro J."/>
            <person name="Delgado B."/>
            <person name="Mead K."/>
            <person name="Chinwalla A."/>
            <person name="Leonard S."/>
            <person name="Crouse K."/>
            <person name="Collura K."/>
            <person name="Kudrna D."/>
            <person name="Currie J."/>
            <person name="He R."/>
            <person name="Angelova A."/>
            <person name="Rajasekar S."/>
            <person name="Mueller T."/>
            <person name="Lomeli R."/>
            <person name="Scara G."/>
            <person name="Ko A."/>
            <person name="Delaney K."/>
            <person name="Wissotski M."/>
            <person name="Lopez G."/>
            <person name="Campos D."/>
            <person name="Braidotti M."/>
            <person name="Ashley E."/>
            <person name="Golser W."/>
            <person name="Kim H."/>
            <person name="Lee S."/>
            <person name="Lin J."/>
            <person name="Dujmic Z."/>
            <person name="Kim W."/>
            <person name="Talag J."/>
            <person name="Zuccolo A."/>
            <person name="Fan C."/>
            <person name="Sebastian A."/>
            <person name="Kramer M."/>
            <person name="Spiegel L."/>
            <person name="Nascimento L."/>
            <person name="Zutavern T."/>
            <person name="Miller B."/>
            <person name="Ambroise C."/>
            <person name="Muller S."/>
            <person name="Spooner W."/>
            <person name="Narechania A."/>
            <person name="Ren L."/>
            <person name="Wei S."/>
            <person name="Kumari S."/>
            <person name="Faga B."/>
            <person name="Levy M.J."/>
            <person name="McMahan L."/>
            <person name="Van Buren P."/>
            <person name="Vaughn M.W."/>
            <person name="Ying K."/>
            <person name="Yeh C.-T."/>
            <person name="Emrich S.J."/>
            <person name="Jia Y."/>
            <person name="Kalyanaraman A."/>
            <person name="Hsia A.-P."/>
            <person name="Barbazuk W.B."/>
            <person name="Baucom R.S."/>
            <person name="Brutnell T.P."/>
            <person name="Carpita N.C."/>
            <person name="Chaparro C."/>
            <person name="Chia J.-M."/>
            <person name="Deragon J.-M."/>
            <person name="Estill J.C."/>
            <person name="Fu Y."/>
            <person name="Jeddeloh J.A."/>
            <person name="Han Y."/>
            <person name="Lee H."/>
            <person name="Li P."/>
            <person name="Lisch D.R."/>
            <person name="Liu S."/>
            <person name="Liu Z."/>
            <person name="Nagel D.H."/>
            <person name="McCann M.C."/>
            <person name="SanMiguel P."/>
            <person name="Myers A.M."/>
            <person name="Nettleton D."/>
            <person name="Nguyen J."/>
            <person name="Penning B.W."/>
            <person name="Ponnala L."/>
            <person name="Schneider K.L."/>
            <person name="Schwartz D.C."/>
            <person name="Sharma A."/>
            <person name="Soderlund C."/>
            <person name="Springer N.M."/>
            <person name="Sun Q."/>
            <person name="Wang H."/>
            <person name="Waterman M."/>
            <person name="Westerman R."/>
            <person name="Wolfgruber T.K."/>
            <person name="Yang L."/>
            <person name="Yu Y."/>
            <person name="Zhang L."/>
            <person name="Zhou S."/>
            <person name="Zhu Q."/>
            <person name="Bennetzen J.L."/>
            <person name="Dawe R.K."/>
            <person name="Jiang J."/>
            <person name="Jiang N."/>
            <person name="Presting G.G."/>
            <person name="Wessler S.R."/>
            <person name="Aluru S."/>
            <person name="Martienssen R.A."/>
            <person name="Clifton S.W."/>
            <person name="McCombie W.R."/>
            <person name="Wing R.A."/>
            <person name="Wilson R.K."/>
        </authorList>
    </citation>
    <scope>NUCLEOTIDE SEQUENCE [LARGE SCALE GENOMIC DNA]</scope>
    <source>
        <strain evidence="3">cv. B73</strain>
    </source>
</reference>
<proteinExistence type="predicted"/>
<dbReference type="Gramene" id="Zm00001eb362680_T001">
    <property type="protein sequence ID" value="Zm00001eb362680_P001"/>
    <property type="gene ID" value="Zm00001eb362680"/>
</dbReference>
<feature type="compositionally biased region" description="Basic and acidic residues" evidence="1">
    <location>
        <begin position="122"/>
        <end position="139"/>
    </location>
</feature>
<evidence type="ECO:0000313" key="3">
    <source>
        <dbReference type="Proteomes" id="UP000007305"/>
    </source>
</evidence>
<dbReference type="AlphaFoldDB" id="A0A804QW51"/>
<reference evidence="2" key="2">
    <citation type="submission" date="2019-07" db="EMBL/GenBank/DDBJ databases">
        <authorList>
            <person name="Seetharam A."/>
            <person name="Woodhouse M."/>
            <person name="Cannon E."/>
        </authorList>
    </citation>
    <scope>NUCLEOTIDE SEQUENCE [LARGE SCALE GENOMIC DNA]</scope>
    <source>
        <strain evidence="2">cv. B73</strain>
    </source>
</reference>
<feature type="region of interest" description="Disordered" evidence="1">
    <location>
        <begin position="121"/>
        <end position="194"/>
    </location>
</feature>
<evidence type="ECO:0000313" key="2">
    <source>
        <dbReference type="EnsemblPlants" id="Zm00001eb362680_P001"/>
    </source>
</evidence>
<protein>
    <submittedName>
        <fullName evidence="2">Uncharacterized protein</fullName>
    </submittedName>
</protein>
<keyword evidence="3" id="KW-1185">Reference proteome</keyword>
<feature type="compositionally biased region" description="Basic and acidic residues" evidence="1">
    <location>
        <begin position="497"/>
        <end position="507"/>
    </location>
</feature>
<evidence type="ECO:0000256" key="1">
    <source>
        <dbReference type="SAM" id="MobiDB-lite"/>
    </source>
</evidence>
<feature type="compositionally biased region" description="Basic and acidic residues" evidence="1">
    <location>
        <begin position="169"/>
        <end position="186"/>
    </location>
</feature>
<feature type="region of interest" description="Disordered" evidence="1">
    <location>
        <begin position="469"/>
        <end position="507"/>
    </location>
</feature>
<dbReference type="InParanoid" id="A0A804QW51"/>